<dbReference type="PANTHER" id="PTHR43747:SF5">
    <property type="entry name" value="FAD-BINDING DOMAIN-CONTAINING PROTEIN"/>
    <property type="match status" value="1"/>
</dbReference>
<dbReference type="RefSeq" id="WP_371947682.1">
    <property type="nucleotide sequence ID" value="NZ_JAXCEI010000002.1"/>
</dbReference>
<name>A0ABV4Q5A6_9ACTN</name>
<dbReference type="PRINTS" id="PR00420">
    <property type="entry name" value="RNGMNOXGNASE"/>
</dbReference>
<gene>
    <name evidence="4" type="ORF">SM611_05315</name>
</gene>
<dbReference type="InterPro" id="IPR050816">
    <property type="entry name" value="Flavin-dep_Halogenase_NPB"/>
</dbReference>
<feature type="domain" description="FAD-binding" evidence="3">
    <location>
        <begin position="25"/>
        <end position="229"/>
    </location>
</feature>
<evidence type="ECO:0000259" key="3">
    <source>
        <dbReference type="Pfam" id="PF01494"/>
    </source>
</evidence>
<sequence>MSGREATNVKKQAKEHVKEHVKETECDVLIIGSGIAGSILGAILAGNGASVVLVDGVQHPRFAVGESTIPHYLVRLGMLAARYGIPEITTLESLNSVDKKIGSTFGIKRHFAFVSHRPGEEPDPQETILAGVPKALYKATHIFRQDSDAYMFHVAIKYGCEPRQNWRVADLDLGEDAVTVTGQNGERIRARYLVDASGFRSPVADKLDLRENPTRLKTHTRSIFTHMSNMPPFDHMVDWPAEDRPPLRWHEGTLHHTFDRGFFWIIPFDNHAKSTNPLCSVGLVLDTRVHPKPDDMTPEEEFYSYVKRFPAVERHFRGARRVREWVSTGRVQYSSKKTVGHRWCMMAHAAGFIDPLFSRGMSNTVEVIDAVAWRVLESLKDDDFSEERYEFVERLQQGLLDYNDDLCNVSLMAFPHFKLWDAIFRVWGFSSNYGAMRLSRAQLQYNLSGDDQIYKDLEDAPNAGFWWPDNAETKAMWDVMVETVEKFEVGEISADDAADIVLRQVLESDLPPAAFGYKDPENHNLHPTTRDLAKFMYWAIRYGPPAARELAAGTLQAIGRAALRRKKIA</sequence>
<dbReference type="Gene3D" id="3.50.50.60">
    <property type="entry name" value="FAD/NAD(P)-binding domain"/>
    <property type="match status" value="1"/>
</dbReference>
<dbReference type="Proteomes" id="UP001569963">
    <property type="component" value="Unassembled WGS sequence"/>
</dbReference>
<evidence type="ECO:0000256" key="1">
    <source>
        <dbReference type="ARBA" id="ARBA00023002"/>
    </source>
</evidence>
<reference evidence="4 5" key="1">
    <citation type="submission" date="2023-11" db="EMBL/GenBank/DDBJ databases">
        <title>Actinomadura monticuli sp. nov., isolated from volcanic ash.</title>
        <authorList>
            <person name="Lee S.D."/>
            <person name="Yang H."/>
            <person name="Kim I.S."/>
        </authorList>
    </citation>
    <scope>NUCLEOTIDE SEQUENCE [LARGE SCALE GENOMIC DNA]</scope>
    <source>
        <strain evidence="4 5">DLS-62</strain>
    </source>
</reference>
<dbReference type="Pfam" id="PF01494">
    <property type="entry name" value="FAD_binding_3"/>
    <property type="match status" value="1"/>
</dbReference>
<dbReference type="EMBL" id="JAXCEI010000002">
    <property type="protein sequence ID" value="MFA1538342.1"/>
    <property type="molecule type" value="Genomic_DNA"/>
</dbReference>
<comment type="similarity">
    <text evidence="2">Belongs to the flavin-dependent halogenase family. Bacterial tryptophan halogenase subfamily.</text>
</comment>
<evidence type="ECO:0000313" key="5">
    <source>
        <dbReference type="Proteomes" id="UP001569963"/>
    </source>
</evidence>
<dbReference type="InterPro" id="IPR002938">
    <property type="entry name" value="FAD-bd"/>
</dbReference>
<comment type="caution">
    <text evidence="4">The sequence shown here is derived from an EMBL/GenBank/DDBJ whole genome shotgun (WGS) entry which is preliminary data.</text>
</comment>
<keyword evidence="5" id="KW-1185">Reference proteome</keyword>
<accession>A0ABV4Q5A6</accession>
<proteinExistence type="inferred from homology"/>
<dbReference type="InterPro" id="IPR036188">
    <property type="entry name" value="FAD/NAD-bd_sf"/>
</dbReference>
<protein>
    <submittedName>
        <fullName evidence="4">Tryptophan 7-halogenase</fullName>
    </submittedName>
</protein>
<keyword evidence="1" id="KW-0560">Oxidoreductase</keyword>
<organism evidence="4 5">
    <name type="scientific">Actinomadura monticuli</name>
    <dbReference type="NCBI Taxonomy" id="3097367"/>
    <lineage>
        <taxon>Bacteria</taxon>
        <taxon>Bacillati</taxon>
        <taxon>Actinomycetota</taxon>
        <taxon>Actinomycetes</taxon>
        <taxon>Streptosporangiales</taxon>
        <taxon>Thermomonosporaceae</taxon>
        <taxon>Actinomadura</taxon>
    </lineage>
</organism>
<evidence type="ECO:0000256" key="2">
    <source>
        <dbReference type="ARBA" id="ARBA00038396"/>
    </source>
</evidence>
<evidence type="ECO:0000313" key="4">
    <source>
        <dbReference type="EMBL" id="MFA1538342.1"/>
    </source>
</evidence>
<dbReference type="SUPFAM" id="SSF51905">
    <property type="entry name" value="FAD/NAD(P)-binding domain"/>
    <property type="match status" value="1"/>
</dbReference>
<dbReference type="PANTHER" id="PTHR43747">
    <property type="entry name" value="FAD-BINDING PROTEIN"/>
    <property type="match status" value="1"/>
</dbReference>